<dbReference type="GO" id="GO:0030425">
    <property type="term" value="C:dendrite"/>
    <property type="evidence" value="ECO:0007669"/>
    <property type="project" value="TreeGrafter"/>
</dbReference>
<dbReference type="CDD" id="cd00887">
    <property type="entry name" value="MoeA"/>
    <property type="match status" value="1"/>
</dbReference>
<dbReference type="InterPro" id="IPR036135">
    <property type="entry name" value="MoeA_linker/N_sf"/>
</dbReference>
<dbReference type="GO" id="GO:0005829">
    <property type="term" value="C:cytosol"/>
    <property type="evidence" value="ECO:0007669"/>
    <property type="project" value="TreeGrafter"/>
</dbReference>
<proteinExistence type="inferred from homology"/>
<evidence type="ECO:0000256" key="8">
    <source>
        <dbReference type="ARBA" id="ARBA00022741"/>
    </source>
</evidence>
<comment type="similarity">
    <text evidence="13">Belongs to the MoeA family.</text>
</comment>
<evidence type="ECO:0000256" key="12">
    <source>
        <dbReference type="ARBA" id="ARBA00023268"/>
    </source>
</evidence>
<organism evidence="16">
    <name type="scientific">Harpegnathos saltator</name>
    <name type="common">Jerdon's jumping ant</name>
    <dbReference type="NCBI Taxonomy" id="610380"/>
    <lineage>
        <taxon>Eukaryota</taxon>
        <taxon>Metazoa</taxon>
        <taxon>Ecdysozoa</taxon>
        <taxon>Arthropoda</taxon>
        <taxon>Hexapoda</taxon>
        <taxon>Insecta</taxon>
        <taxon>Pterygota</taxon>
        <taxon>Neoptera</taxon>
        <taxon>Endopterygota</taxon>
        <taxon>Hymenoptera</taxon>
        <taxon>Apocrita</taxon>
        <taxon>Aculeata</taxon>
        <taxon>Formicoidea</taxon>
        <taxon>Formicidae</taxon>
        <taxon>Ponerinae</taxon>
        <taxon>Ponerini</taxon>
        <taxon>Harpegnathos</taxon>
    </lineage>
</organism>
<comment type="function">
    <text evidence="13">Catalyzes two steps in the biosynthesis of the molybdenum cofactor. In the first step, molybdopterin is adenylated. Subsequently, molybdate is inserted into adenylated molybdopterin and AMP is released.</text>
</comment>
<dbReference type="PANTHER" id="PTHR10192">
    <property type="entry name" value="MOLYBDOPTERIN BIOSYNTHESIS PROTEIN"/>
    <property type="match status" value="1"/>
</dbReference>
<name>E2CA55_HARSA</name>
<dbReference type="InterPro" id="IPR008284">
    <property type="entry name" value="MoCF_biosynth_CS"/>
</dbReference>
<evidence type="ECO:0000256" key="9">
    <source>
        <dbReference type="ARBA" id="ARBA00022840"/>
    </source>
</evidence>
<keyword evidence="16" id="KW-1185">Reference proteome</keyword>
<dbReference type="STRING" id="610380.E2CA55"/>
<dbReference type="Pfam" id="PF00994">
    <property type="entry name" value="MoCF_biosynth"/>
    <property type="match status" value="2"/>
</dbReference>
<dbReference type="InterPro" id="IPR036688">
    <property type="entry name" value="MoeA_C_domain_IV_sf"/>
</dbReference>
<dbReference type="GO" id="GO:0007529">
    <property type="term" value="P:establishment of synaptic specificity at neuromuscular junction"/>
    <property type="evidence" value="ECO:0007669"/>
    <property type="project" value="TreeGrafter"/>
</dbReference>
<keyword evidence="7 13" id="KW-0479">Metal-binding</keyword>
<comment type="similarity">
    <text evidence="4">In the C-terminal section; belongs to the MoeA family.</text>
</comment>
<keyword evidence="6 13" id="KW-0808">Transferase</keyword>
<dbReference type="InterPro" id="IPR005110">
    <property type="entry name" value="MoeA_linker/N"/>
</dbReference>
<keyword evidence="5 13" id="KW-0500">Molybdenum</keyword>
<evidence type="ECO:0000313" key="16">
    <source>
        <dbReference type="Proteomes" id="UP000008237"/>
    </source>
</evidence>
<sequence length="626" mass="67658">MAQITFAILTVSDTCAKGEKTDKSGPALKELVSNTNTKVGSILKGNVICAATVPDEKDMIVKYLISRSDKYKVNVILTTGGTGMSKRDITPEATRKVLDKETPGMVTAMLMAGLKNTPMAMLSRAVCGIRNKTLIINLPGSRNAVEECLTAIAPAIPHAVDLITDRKALIADTHKVMEHADTSLLSQQTGSSSTMMVCKNVVQRSRQSPFPMITVEEALELIHKSVQVTETEIVNTEDAHGRILVKDIHSFCDLPPFKASIKDGYAVLASDGKGTRKVLCGVTAGTEPFSSLLTTGTCMRINTGAPVPDGATAVVQVEDTKLISESSDKTEEEEIEIMTEPIAGQDIRPIGSDIEKGSLVINAHTIIGATEIGLLAACGAKEVTVTKLPSIGVLSTGNELQDIGEPLKPGCVYDSNRITLITLLKENGFVALDFGIVIDEEIVLISKMQEALQKVDVLVTTGSVSMGDRDILKPILKEYFKATIYFGRVNMKPGKPTTFATCTFNNRKKYFLCLPGNPVSAVVTARLFLFPLLKEMCGDSSKPIIVQAKSTSSYKLDPRPEYARVILEWNDNKTELPLAYSTGNQISSKLLSCRGANALLMLPGRTEEKKMLDKDEIVPAMLIGFR</sequence>
<dbReference type="PROSITE" id="PS01078">
    <property type="entry name" value="MOCF_BIOSYNTHESIS_1"/>
    <property type="match status" value="1"/>
</dbReference>
<keyword evidence="12" id="KW-0511">Multifunctional enzyme</keyword>
<evidence type="ECO:0000256" key="11">
    <source>
        <dbReference type="ARBA" id="ARBA00023150"/>
    </source>
</evidence>
<dbReference type="OrthoDB" id="4349954at2759"/>
<dbReference type="InterPro" id="IPR005111">
    <property type="entry name" value="MoeA_C_domain_IV"/>
</dbReference>
<dbReference type="GO" id="GO:0072579">
    <property type="term" value="P:glycine receptor clustering"/>
    <property type="evidence" value="ECO:0007669"/>
    <property type="project" value="TreeGrafter"/>
</dbReference>
<dbReference type="KEGG" id="hst:105191591"/>
<dbReference type="UniPathway" id="UPA00344"/>
<feature type="domain" description="MoaB/Mog" evidence="14">
    <location>
        <begin position="7"/>
        <end position="159"/>
    </location>
</feature>
<dbReference type="PANTHER" id="PTHR10192:SF5">
    <property type="entry name" value="GEPHYRIN"/>
    <property type="match status" value="1"/>
</dbReference>
<dbReference type="FunCoup" id="E2CA55">
    <property type="interactions" value="700"/>
</dbReference>
<dbReference type="NCBIfam" id="NF045515">
    <property type="entry name" value="Glp_gephyrin"/>
    <property type="match status" value="1"/>
</dbReference>
<evidence type="ECO:0000256" key="2">
    <source>
        <dbReference type="ARBA" id="ARBA00005046"/>
    </source>
</evidence>
<comment type="similarity">
    <text evidence="3">In the N-terminal section; belongs to the MoaB/Mog family.</text>
</comment>
<accession>E2CA55</accession>
<dbReference type="SUPFAM" id="SSF63867">
    <property type="entry name" value="MoeA C-terminal domain-like"/>
    <property type="match status" value="1"/>
</dbReference>
<evidence type="ECO:0000256" key="3">
    <source>
        <dbReference type="ARBA" id="ARBA00007589"/>
    </source>
</evidence>
<comment type="catalytic activity">
    <reaction evidence="13">
        <text>molybdopterin + ATP + H(+) = adenylyl-molybdopterin + diphosphate</text>
        <dbReference type="Rhea" id="RHEA:31331"/>
        <dbReference type="ChEBI" id="CHEBI:15378"/>
        <dbReference type="ChEBI" id="CHEBI:30616"/>
        <dbReference type="ChEBI" id="CHEBI:33019"/>
        <dbReference type="ChEBI" id="CHEBI:58698"/>
        <dbReference type="ChEBI" id="CHEBI:62727"/>
    </reaction>
</comment>
<evidence type="ECO:0000256" key="1">
    <source>
        <dbReference type="ARBA" id="ARBA00001946"/>
    </source>
</evidence>
<dbReference type="Proteomes" id="UP000008237">
    <property type="component" value="Unassembled WGS sequence"/>
</dbReference>
<dbReference type="Gene3D" id="3.90.105.10">
    <property type="entry name" value="Molybdopterin biosynthesis moea protein, domain 2"/>
    <property type="match status" value="1"/>
</dbReference>
<dbReference type="GO" id="GO:0097112">
    <property type="term" value="P:gamma-aminobutyric acid receptor clustering"/>
    <property type="evidence" value="ECO:0007669"/>
    <property type="project" value="TreeGrafter"/>
</dbReference>
<evidence type="ECO:0000259" key="14">
    <source>
        <dbReference type="SMART" id="SM00852"/>
    </source>
</evidence>
<dbReference type="GO" id="GO:0099634">
    <property type="term" value="C:postsynaptic specialization membrane"/>
    <property type="evidence" value="ECO:0007669"/>
    <property type="project" value="GOC"/>
</dbReference>
<dbReference type="PhylomeDB" id="E2CA55"/>
<keyword evidence="11 13" id="KW-0501">Molybdenum cofactor biosynthesis</keyword>
<dbReference type="FunFam" id="2.170.190.11:FF:000001">
    <property type="entry name" value="Molybdopterin molybdenumtransferase"/>
    <property type="match status" value="1"/>
</dbReference>
<dbReference type="InterPro" id="IPR036425">
    <property type="entry name" value="MoaB/Mog-like_dom_sf"/>
</dbReference>
<dbReference type="PROSITE" id="PS01079">
    <property type="entry name" value="MOCF_BIOSYNTHESIS_2"/>
    <property type="match status" value="1"/>
</dbReference>
<dbReference type="NCBIfam" id="TIGR00177">
    <property type="entry name" value="molyb_syn"/>
    <property type="match status" value="2"/>
</dbReference>
<comment type="pathway">
    <text evidence="2 13">Cofactor biosynthesis; molybdopterin biosynthesis.</text>
</comment>
<dbReference type="EMBL" id="GL453920">
    <property type="protein sequence ID" value="EFN75210.1"/>
    <property type="molecule type" value="Genomic_DNA"/>
</dbReference>
<comment type="cofactor">
    <cofactor evidence="1 13">
        <name>Mg(2+)</name>
        <dbReference type="ChEBI" id="CHEBI:18420"/>
    </cofactor>
</comment>
<evidence type="ECO:0000256" key="5">
    <source>
        <dbReference type="ARBA" id="ARBA00022505"/>
    </source>
</evidence>
<dbReference type="GO" id="GO:0061599">
    <property type="term" value="F:molybdopterin molybdotransferase activity"/>
    <property type="evidence" value="ECO:0007669"/>
    <property type="project" value="UniProtKB-UniRule"/>
</dbReference>
<evidence type="ECO:0000256" key="7">
    <source>
        <dbReference type="ARBA" id="ARBA00022723"/>
    </source>
</evidence>
<dbReference type="Gene3D" id="3.40.980.10">
    <property type="entry name" value="MoaB/Mog-like domain"/>
    <property type="match status" value="2"/>
</dbReference>
<evidence type="ECO:0000313" key="15">
    <source>
        <dbReference type="EMBL" id="EFN75210.1"/>
    </source>
</evidence>
<dbReference type="Pfam" id="PF03454">
    <property type="entry name" value="MoeA_C"/>
    <property type="match status" value="1"/>
</dbReference>
<gene>
    <name evidence="15" type="ORF">EAI_08875</name>
</gene>
<dbReference type="FunFam" id="3.40.980.10:FF:000001">
    <property type="entry name" value="Molybdopterin molybdenumtransferase"/>
    <property type="match status" value="1"/>
</dbReference>
<dbReference type="SUPFAM" id="SSF53218">
    <property type="entry name" value="Molybdenum cofactor biosynthesis proteins"/>
    <property type="match status" value="2"/>
</dbReference>
<dbReference type="InParanoid" id="E2CA55"/>
<dbReference type="GO" id="GO:0061598">
    <property type="term" value="F:molybdopterin adenylyltransferase activity"/>
    <property type="evidence" value="ECO:0007669"/>
    <property type="project" value="UniProtKB-UniRule"/>
</dbReference>
<dbReference type="SUPFAM" id="SSF63882">
    <property type="entry name" value="MoeA N-terminal region -like"/>
    <property type="match status" value="1"/>
</dbReference>
<comment type="catalytic activity">
    <reaction evidence="13">
        <text>adenylyl-molybdopterin + molybdate = Mo-molybdopterin + AMP + H(+)</text>
        <dbReference type="Rhea" id="RHEA:35047"/>
        <dbReference type="ChEBI" id="CHEBI:15378"/>
        <dbReference type="ChEBI" id="CHEBI:36264"/>
        <dbReference type="ChEBI" id="CHEBI:62727"/>
        <dbReference type="ChEBI" id="CHEBI:71302"/>
        <dbReference type="ChEBI" id="CHEBI:456215"/>
    </reaction>
</comment>
<evidence type="ECO:0000256" key="10">
    <source>
        <dbReference type="ARBA" id="ARBA00022842"/>
    </source>
</evidence>
<reference evidence="15 16" key="1">
    <citation type="journal article" date="2010" name="Science">
        <title>Genomic comparison of the ants Camponotus floridanus and Harpegnathos saltator.</title>
        <authorList>
            <person name="Bonasio R."/>
            <person name="Zhang G."/>
            <person name="Ye C."/>
            <person name="Mutti N.S."/>
            <person name="Fang X."/>
            <person name="Qin N."/>
            <person name="Donahue G."/>
            <person name="Yang P."/>
            <person name="Li Q."/>
            <person name="Li C."/>
            <person name="Zhang P."/>
            <person name="Huang Z."/>
            <person name="Berger S.L."/>
            <person name="Reinberg D."/>
            <person name="Wang J."/>
            <person name="Liebig J."/>
        </authorList>
    </citation>
    <scope>NUCLEOTIDE SEQUENCE [LARGE SCALE GENOMIC DNA]</scope>
    <source>
        <strain evidence="15 16">R22 G/1</strain>
    </source>
</reference>
<evidence type="ECO:0000256" key="13">
    <source>
        <dbReference type="RuleBase" id="RU365090"/>
    </source>
</evidence>
<feature type="domain" description="MoaB/Mog" evidence="14">
    <location>
        <begin position="392"/>
        <end position="535"/>
    </location>
</feature>
<dbReference type="InterPro" id="IPR001453">
    <property type="entry name" value="MoaB/Mog_dom"/>
</dbReference>
<evidence type="ECO:0000256" key="6">
    <source>
        <dbReference type="ARBA" id="ARBA00022679"/>
    </source>
</evidence>
<dbReference type="GO" id="GO:0005524">
    <property type="term" value="F:ATP binding"/>
    <property type="evidence" value="ECO:0007669"/>
    <property type="project" value="UniProtKB-UniRule"/>
</dbReference>
<keyword evidence="8" id="KW-0547">Nucleotide-binding</keyword>
<keyword evidence="9" id="KW-0067">ATP-binding</keyword>
<dbReference type="GO" id="GO:0006777">
    <property type="term" value="P:Mo-molybdopterin cofactor biosynthetic process"/>
    <property type="evidence" value="ECO:0007669"/>
    <property type="project" value="UniProtKB-UniRule"/>
</dbReference>
<dbReference type="Pfam" id="PF03453">
    <property type="entry name" value="MoeA_N"/>
    <property type="match status" value="1"/>
</dbReference>
<dbReference type="InterPro" id="IPR038987">
    <property type="entry name" value="MoeA-like"/>
</dbReference>
<dbReference type="CDD" id="cd00886">
    <property type="entry name" value="MogA_MoaB"/>
    <property type="match status" value="1"/>
</dbReference>
<dbReference type="FunFam" id="3.40.980.10:FF:000002">
    <property type="entry name" value="Molybdopterin molybdenumtransferase"/>
    <property type="match status" value="1"/>
</dbReference>
<dbReference type="GO" id="GO:0046872">
    <property type="term" value="F:metal ion binding"/>
    <property type="evidence" value="ECO:0007669"/>
    <property type="project" value="UniProtKB-UniRule"/>
</dbReference>
<dbReference type="SMART" id="SM00852">
    <property type="entry name" value="MoCF_biosynth"/>
    <property type="match status" value="2"/>
</dbReference>
<protein>
    <submittedName>
        <fullName evidence="15">Molybdenum cofactor synthesis protein cinnamon</fullName>
    </submittedName>
</protein>
<dbReference type="Gene3D" id="2.40.340.10">
    <property type="entry name" value="MoeA, C-terminal, domain IV"/>
    <property type="match status" value="1"/>
</dbReference>
<dbReference type="AlphaFoldDB" id="E2CA55"/>
<keyword evidence="10 13" id="KW-0460">Magnesium</keyword>
<dbReference type="GO" id="GO:0098970">
    <property type="term" value="P:postsynaptic neurotransmitter receptor diffusion trapping"/>
    <property type="evidence" value="ECO:0007669"/>
    <property type="project" value="TreeGrafter"/>
</dbReference>
<dbReference type="Gene3D" id="2.170.190.11">
    <property type="entry name" value="Molybdopterin biosynthesis moea protein, domain 3"/>
    <property type="match status" value="1"/>
</dbReference>
<evidence type="ECO:0000256" key="4">
    <source>
        <dbReference type="ARBA" id="ARBA00008339"/>
    </source>
</evidence>
<dbReference type="OMA" id="ESPYPMI"/>